<comment type="similarity">
    <text evidence="2 10">Belongs to the cytidylate kinase family. Type 2 subfamily.</text>
</comment>
<evidence type="ECO:0000256" key="2">
    <source>
        <dbReference type="ARBA" id="ARBA00011005"/>
    </source>
</evidence>
<dbReference type="NCBIfam" id="TIGR02173">
    <property type="entry name" value="cyt_kin_arch"/>
    <property type="match status" value="1"/>
</dbReference>
<comment type="catalytic activity">
    <reaction evidence="8 10">
        <text>dCMP + ATP = dCDP + ADP</text>
        <dbReference type="Rhea" id="RHEA:25094"/>
        <dbReference type="ChEBI" id="CHEBI:30616"/>
        <dbReference type="ChEBI" id="CHEBI:57566"/>
        <dbReference type="ChEBI" id="CHEBI:58593"/>
        <dbReference type="ChEBI" id="CHEBI:456216"/>
        <dbReference type="EC" id="2.7.4.25"/>
    </reaction>
</comment>
<evidence type="ECO:0000313" key="12">
    <source>
        <dbReference type="Proteomes" id="UP000470772"/>
    </source>
</evidence>
<keyword evidence="6 10" id="KW-0418">Kinase</keyword>
<dbReference type="OrthoDB" id="31096at2157"/>
<sequence>MIITISGPPGSGKTSVAKIIAKDISADLVSAGSIFRKMAKEMEIDILQLNKIAEKDFSIDSKLDNEILNQILEARKSMKNIIVESHIAGWLFKEYSDLSFYLNAPLRERARRISIRDKTTYEEALLEIMRREYSHYTRFMLYYGIDITDISLFDLSLNTSKLSPQEIANLLEQVISLSFKTV</sequence>
<reference evidence="11 12" key="1">
    <citation type="submission" date="2019-10" db="EMBL/GenBank/DDBJ databases">
        <title>Sequencing and Assembly of Multiple Reported Metal-Biooxidizing Members of the Extremely Thermoacidophilic Archaeal Family Sulfolobaceae.</title>
        <authorList>
            <person name="Counts J.A."/>
            <person name="Kelly R.M."/>
        </authorList>
    </citation>
    <scope>NUCLEOTIDE SEQUENCE [LARGE SCALE GENOMIC DNA]</scope>
    <source>
        <strain evidence="11 12">DSM 6482</strain>
    </source>
</reference>
<evidence type="ECO:0000256" key="3">
    <source>
        <dbReference type="ARBA" id="ARBA00022490"/>
    </source>
</evidence>
<evidence type="ECO:0000256" key="6">
    <source>
        <dbReference type="ARBA" id="ARBA00022777"/>
    </source>
</evidence>
<keyword evidence="12" id="KW-1185">Reference proteome</keyword>
<dbReference type="EMBL" id="WGGD01000005">
    <property type="protein sequence ID" value="MUN28533.1"/>
    <property type="molecule type" value="Genomic_DNA"/>
</dbReference>
<dbReference type="Gene3D" id="3.40.50.300">
    <property type="entry name" value="P-loop containing nucleotide triphosphate hydrolases"/>
    <property type="match status" value="1"/>
</dbReference>
<name>A0A6A9QRV3_SULME</name>
<evidence type="ECO:0000256" key="5">
    <source>
        <dbReference type="ARBA" id="ARBA00022741"/>
    </source>
</evidence>
<dbReference type="SUPFAM" id="SSF52540">
    <property type="entry name" value="P-loop containing nucleoside triphosphate hydrolases"/>
    <property type="match status" value="1"/>
</dbReference>
<feature type="binding site" evidence="10">
    <location>
        <begin position="7"/>
        <end position="15"/>
    </location>
    <ligand>
        <name>ATP</name>
        <dbReference type="ChEBI" id="CHEBI:30616"/>
    </ligand>
</feature>
<comment type="catalytic activity">
    <reaction evidence="9 10">
        <text>CMP + ATP = CDP + ADP</text>
        <dbReference type="Rhea" id="RHEA:11600"/>
        <dbReference type="ChEBI" id="CHEBI:30616"/>
        <dbReference type="ChEBI" id="CHEBI:58069"/>
        <dbReference type="ChEBI" id="CHEBI:60377"/>
        <dbReference type="ChEBI" id="CHEBI:456216"/>
        <dbReference type="EC" id="2.7.4.25"/>
    </reaction>
</comment>
<dbReference type="InterPro" id="IPR011994">
    <property type="entry name" value="Cytidylate_kinase_dom"/>
</dbReference>
<dbReference type="RefSeq" id="WP_054838623.1">
    <property type="nucleotide sequence ID" value="NZ_BBBY01000014.1"/>
</dbReference>
<dbReference type="AlphaFoldDB" id="A0A6A9QRV3"/>
<dbReference type="HAMAP" id="MF_00239">
    <property type="entry name" value="Cytidyl_kinase_type2"/>
    <property type="match status" value="1"/>
</dbReference>
<accession>A0A6A9QRV3</accession>
<evidence type="ECO:0000256" key="10">
    <source>
        <dbReference type="HAMAP-Rule" id="MF_00239"/>
    </source>
</evidence>
<proteinExistence type="inferred from homology"/>
<evidence type="ECO:0000256" key="1">
    <source>
        <dbReference type="ARBA" id="ARBA00004496"/>
    </source>
</evidence>
<dbReference type="GO" id="GO:0005524">
    <property type="term" value="F:ATP binding"/>
    <property type="evidence" value="ECO:0007669"/>
    <property type="project" value="UniProtKB-UniRule"/>
</dbReference>
<dbReference type="EC" id="2.7.4.25" evidence="10"/>
<gene>
    <name evidence="10" type="primary">cmk</name>
    <name evidence="11" type="ORF">GC250_03510</name>
</gene>
<dbReference type="CDD" id="cd02020">
    <property type="entry name" value="CMPK"/>
    <property type="match status" value="1"/>
</dbReference>
<keyword evidence="4 10" id="KW-0808">Transferase</keyword>
<evidence type="ECO:0000256" key="8">
    <source>
        <dbReference type="ARBA" id="ARBA00047615"/>
    </source>
</evidence>
<keyword evidence="5 10" id="KW-0547">Nucleotide-binding</keyword>
<keyword evidence="3 10" id="KW-0963">Cytoplasm</keyword>
<keyword evidence="7 10" id="KW-0067">ATP-binding</keyword>
<dbReference type="GO" id="GO:0036431">
    <property type="term" value="F:dCMP kinase activity"/>
    <property type="evidence" value="ECO:0007669"/>
    <property type="project" value="InterPro"/>
</dbReference>
<dbReference type="InterPro" id="IPR027417">
    <property type="entry name" value="P-loop_NTPase"/>
</dbReference>
<protein>
    <recommendedName>
        <fullName evidence="10">Cytidylate kinase</fullName>
        <shortName evidence="10">CK</shortName>
        <ecNumber evidence="10">2.7.4.25</ecNumber>
    </recommendedName>
    <alternativeName>
        <fullName evidence="10">Cytidine monophosphate kinase</fullName>
        <shortName evidence="10">CMP kinase</shortName>
    </alternativeName>
</protein>
<evidence type="ECO:0000256" key="9">
    <source>
        <dbReference type="ARBA" id="ARBA00048478"/>
    </source>
</evidence>
<dbReference type="InterPro" id="IPR011892">
    <property type="entry name" value="Cyt_kin_arch"/>
</dbReference>
<evidence type="ECO:0000256" key="7">
    <source>
        <dbReference type="ARBA" id="ARBA00022840"/>
    </source>
</evidence>
<comment type="caution">
    <text evidence="11">The sequence shown here is derived from an EMBL/GenBank/DDBJ whole genome shotgun (WGS) entry which is preliminary data.</text>
</comment>
<evidence type="ECO:0000256" key="4">
    <source>
        <dbReference type="ARBA" id="ARBA00022679"/>
    </source>
</evidence>
<dbReference type="GO" id="GO:0005737">
    <property type="term" value="C:cytoplasm"/>
    <property type="evidence" value="ECO:0007669"/>
    <property type="project" value="UniProtKB-SubCell"/>
</dbReference>
<dbReference type="GO" id="GO:0006220">
    <property type="term" value="P:pyrimidine nucleotide metabolic process"/>
    <property type="evidence" value="ECO:0007669"/>
    <property type="project" value="UniProtKB-UniRule"/>
</dbReference>
<dbReference type="Proteomes" id="UP000470772">
    <property type="component" value="Unassembled WGS sequence"/>
</dbReference>
<comment type="subcellular location">
    <subcellularLocation>
        <location evidence="1 10">Cytoplasm</location>
    </subcellularLocation>
</comment>
<evidence type="ECO:0000313" key="11">
    <source>
        <dbReference type="EMBL" id="MUN28533.1"/>
    </source>
</evidence>
<dbReference type="Pfam" id="PF13189">
    <property type="entry name" value="Cytidylate_kin2"/>
    <property type="match status" value="1"/>
</dbReference>
<organism evidence="11 12">
    <name type="scientific">Sulfuracidifex metallicus DSM 6482 = JCM 9184</name>
    <dbReference type="NCBI Taxonomy" id="523847"/>
    <lineage>
        <taxon>Archaea</taxon>
        <taxon>Thermoproteota</taxon>
        <taxon>Thermoprotei</taxon>
        <taxon>Sulfolobales</taxon>
        <taxon>Sulfolobaceae</taxon>
        <taxon>Sulfuracidifex</taxon>
    </lineage>
</organism>